<organism evidence="2 3">
    <name type="scientific">Mycena alexandri</name>
    <dbReference type="NCBI Taxonomy" id="1745969"/>
    <lineage>
        <taxon>Eukaryota</taxon>
        <taxon>Fungi</taxon>
        <taxon>Dikarya</taxon>
        <taxon>Basidiomycota</taxon>
        <taxon>Agaricomycotina</taxon>
        <taxon>Agaricomycetes</taxon>
        <taxon>Agaricomycetidae</taxon>
        <taxon>Agaricales</taxon>
        <taxon>Marasmiineae</taxon>
        <taxon>Mycenaceae</taxon>
        <taxon>Mycena</taxon>
    </lineage>
</organism>
<dbReference type="AlphaFoldDB" id="A0AAD6SPW4"/>
<evidence type="ECO:0000259" key="1">
    <source>
        <dbReference type="Pfam" id="PF20703"/>
    </source>
</evidence>
<proteinExistence type="predicted"/>
<protein>
    <recommendedName>
        <fullName evidence="1">Novel STAND NTPase 1 domain-containing protein</fullName>
    </recommendedName>
</protein>
<dbReference type="SUPFAM" id="SSF48452">
    <property type="entry name" value="TPR-like"/>
    <property type="match status" value="1"/>
</dbReference>
<dbReference type="Gene3D" id="1.25.40.10">
    <property type="entry name" value="Tetratricopeptide repeat domain"/>
    <property type="match status" value="2"/>
</dbReference>
<dbReference type="Proteomes" id="UP001218188">
    <property type="component" value="Unassembled WGS sequence"/>
</dbReference>
<keyword evidence="3" id="KW-1185">Reference proteome</keyword>
<comment type="caution">
    <text evidence="2">The sequence shown here is derived from an EMBL/GenBank/DDBJ whole genome shotgun (WGS) entry which is preliminary data.</text>
</comment>
<feature type="domain" description="Novel STAND NTPase 1" evidence="1">
    <location>
        <begin position="104"/>
        <end position="241"/>
    </location>
</feature>
<dbReference type="Gene3D" id="3.40.50.300">
    <property type="entry name" value="P-loop containing nucleotide triphosphate hydrolases"/>
    <property type="match status" value="1"/>
</dbReference>
<dbReference type="PANTHER" id="PTHR47691">
    <property type="entry name" value="REGULATOR-RELATED"/>
    <property type="match status" value="1"/>
</dbReference>
<evidence type="ECO:0000313" key="3">
    <source>
        <dbReference type="Proteomes" id="UP001218188"/>
    </source>
</evidence>
<reference evidence="2" key="1">
    <citation type="submission" date="2023-03" db="EMBL/GenBank/DDBJ databases">
        <title>Massive genome expansion in bonnet fungi (Mycena s.s.) driven by repeated elements and novel gene families across ecological guilds.</title>
        <authorList>
            <consortium name="Lawrence Berkeley National Laboratory"/>
            <person name="Harder C.B."/>
            <person name="Miyauchi S."/>
            <person name="Viragh M."/>
            <person name="Kuo A."/>
            <person name="Thoen E."/>
            <person name="Andreopoulos B."/>
            <person name="Lu D."/>
            <person name="Skrede I."/>
            <person name="Drula E."/>
            <person name="Henrissat B."/>
            <person name="Morin E."/>
            <person name="Kohler A."/>
            <person name="Barry K."/>
            <person name="LaButti K."/>
            <person name="Morin E."/>
            <person name="Salamov A."/>
            <person name="Lipzen A."/>
            <person name="Mereny Z."/>
            <person name="Hegedus B."/>
            <person name="Baldrian P."/>
            <person name="Stursova M."/>
            <person name="Weitz H."/>
            <person name="Taylor A."/>
            <person name="Grigoriev I.V."/>
            <person name="Nagy L.G."/>
            <person name="Martin F."/>
            <person name="Kauserud H."/>
        </authorList>
    </citation>
    <scope>NUCLEOTIDE SEQUENCE</scope>
    <source>
        <strain evidence="2">CBHHK200</strain>
    </source>
</reference>
<accession>A0AAD6SPW4</accession>
<dbReference type="InterPro" id="IPR049052">
    <property type="entry name" value="nSTAND1"/>
</dbReference>
<sequence>MLMKRQRDMGKIKQFFKYSDNASQLEACAVYLQAAAAAFRVQTSISTLQSMGGMQKSVQQHHEELIALLAAHPDMISTDSSSVGTLSSLGSSSDSFAMFPPSPKLFHGRETELAQIMDILAQNSARAVILGPGGIGKTSLALTVLHHPNTVARYVHRHFVPCHAIPSCSELVANIASHIGVTPGPNLARKVVRHFSTNPASLLILDNFETPWESVSVREDVEEFLSLLADVPHLALLLTMRGAERPGKVKWTRPFPVPLLPLTATAALQTFVDVADDSHDKVAVQQLLELTGNLPLAISLIANVAAYEGCDTALERWRTESTRLLSDGYDQTSSLDISIMLSLSSTRMTSEAHELLSLLSMLPDGLSDADLIQSALPIPNILDCKCSLMRTSLAYNDHDQRLKVLIPIREYVYNVYPPSTELKLAIRSYFHQTLELWDQYKHAVPTGSMAQISGNLGNLNRVYLDAMQTDYSDMDTSLRSVLLLNTLSRQRIRAPSPVMEHLAQKIMHRQDAPVYGDYLIETLQSSGYFGLTDTTCQIELGHRFFESAGELPRARWHNALGQYYFIQSNHEKALYHRRAAASLAETLETATLISRHALQGIAQILTAQGDYVGAKLHAKKAQDCAHSLGDIFGEAPLLALQANCCISLGDFRQAAQLCVEARQLLKACGLEGGAADVSAQIYQAEIHMLRTEYSEARTINVFLTSLGALPTFHTAYAYLNIALIDAAIGADPDLIRSNADTAQDQLTVSLAWPMGANLCNIVYADLHFLRGDLAPAESLYAASFEAMRGKADEGAIMCLERLADLDNRMCGVETTLQWAVLFLVSASKTNNRLALMKSLRCLGDLSKTQGDEETALRLFEVALDGFTLMGIHRWAAECMVRISAILERRREVVRCSSLLLEARPLFERSSQTTRVNWVDFKLRTLVQYS</sequence>
<dbReference type="SUPFAM" id="SSF52540">
    <property type="entry name" value="P-loop containing nucleoside triphosphate hydrolases"/>
    <property type="match status" value="1"/>
</dbReference>
<dbReference type="PANTHER" id="PTHR47691:SF3">
    <property type="entry name" value="HTH-TYPE TRANSCRIPTIONAL REGULATOR RV0890C-RELATED"/>
    <property type="match status" value="1"/>
</dbReference>
<gene>
    <name evidence="2" type="ORF">C8F04DRAFT_1109593</name>
</gene>
<name>A0AAD6SPW4_9AGAR</name>
<dbReference type="InterPro" id="IPR027417">
    <property type="entry name" value="P-loop_NTPase"/>
</dbReference>
<dbReference type="EMBL" id="JARJCM010000079">
    <property type="protein sequence ID" value="KAJ7031738.1"/>
    <property type="molecule type" value="Genomic_DNA"/>
</dbReference>
<dbReference type="SMART" id="SM00028">
    <property type="entry name" value="TPR"/>
    <property type="match status" value="3"/>
</dbReference>
<dbReference type="InterPro" id="IPR019734">
    <property type="entry name" value="TPR_rpt"/>
</dbReference>
<evidence type="ECO:0000313" key="2">
    <source>
        <dbReference type="EMBL" id="KAJ7031738.1"/>
    </source>
</evidence>
<dbReference type="Pfam" id="PF20703">
    <property type="entry name" value="nSTAND1"/>
    <property type="match status" value="1"/>
</dbReference>
<dbReference type="InterPro" id="IPR011990">
    <property type="entry name" value="TPR-like_helical_dom_sf"/>
</dbReference>